<dbReference type="Pfam" id="PF13456">
    <property type="entry name" value="RVT_3"/>
    <property type="match status" value="1"/>
</dbReference>
<gene>
    <name evidence="2" type="ORF">C1H46_006597</name>
</gene>
<dbReference type="Gene3D" id="3.30.420.10">
    <property type="entry name" value="Ribonuclease H-like superfamily/Ribonuclease H"/>
    <property type="match status" value="1"/>
</dbReference>
<name>A0A540N9X8_MALBA</name>
<proteinExistence type="predicted"/>
<dbReference type="EMBL" id="VIEB01000080">
    <property type="protein sequence ID" value="TQE07838.1"/>
    <property type="molecule type" value="Genomic_DNA"/>
</dbReference>
<accession>A0A540N9X8</accession>
<dbReference type="Proteomes" id="UP000315295">
    <property type="component" value="Unassembled WGS sequence"/>
</dbReference>
<dbReference type="InterPro" id="IPR002156">
    <property type="entry name" value="RNaseH_domain"/>
</dbReference>
<comment type="caution">
    <text evidence="2">The sequence shown here is derived from an EMBL/GenBank/DDBJ whole genome shotgun (WGS) entry which is preliminary data.</text>
</comment>
<keyword evidence="3" id="KW-1185">Reference proteome</keyword>
<organism evidence="2 3">
    <name type="scientific">Malus baccata</name>
    <name type="common">Siberian crab apple</name>
    <name type="synonym">Pyrus baccata</name>
    <dbReference type="NCBI Taxonomy" id="106549"/>
    <lineage>
        <taxon>Eukaryota</taxon>
        <taxon>Viridiplantae</taxon>
        <taxon>Streptophyta</taxon>
        <taxon>Embryophyta</taxon>
        <taxon>Tracheophyta</taxon>
        <taxon>Spermatophyta</taxon>
        <taxon>Magnoliopsida</taxon>
        <taxon>eudicotyledons</taxon>
        <taxon>Gunneridae</taxon>
        <taxon>Pentapetalae</taxon>
        <taxon>rosids</taxon>
        <taxon>fabids</taxon>
        <taxon>Rosales</taxon>
        <taxon>Rosaceae</taxon>
        <taxon>Amygdaloideae</taxon>
        <taxon>Maleae</taxon>
        <taxon>Malus</taxon>
    </lineage>
</organism>
<reference evidence="2 3" key="1">
    <citation type="journal article" date="2019" name="G3 (Bethesda)">
        <title>Sequencing of a Wild Apple (Malus baccata) Genome Unravels the Differences Between Cultivated and Wild Apple Species Regarding Disease Resistance and Cold Tolerance.</title>
        <authorList>
            <person name="Chen X."/>
        </authorList>
    </citation>
    <scope>NUCLEOTIDE SEQUENCE [LARGE SCALE GENOMIC DNA]</scope>
    <source>
        <strain evidence="3">cv. Shandingzi</strain>
        <tissue evidence="2">Leaves</tissue>
    </source>
</reference>
<feature type="domain" description="RNase H type-1" evidence="1">
    <location>
        <begin position="2"/>
        <end position="77"/>
    </location>
</feature>
<dbReference type="GO" id="GO:0004523">
    <property type="term" value="F:RNA-DNA hybrid ribonuclease activity"/>
    <property type="evidence" value="ECO:0007669"/>
    <property type="project" value="InterPro"/>
</dbReference>
<dbReference type="AlphaFoldDB" id="A0A540N9X8"/>
<sequence length="85" mass="9269">MLAIQHGVELAHQLGYKKVLVHIDSSQAISIINTCADRALAMDLLAGDVLHIANLFTASKFISVSWNNNSVAHCLAKVRCPSRQE</sequence>
<evidence type="ECO:0000259" key="1">
    <source>
        <dbReference type="Pfam" id="PF13456"/>
    </source>
</evidence>
<dbReference type="GO" id="GO:0003676">
    <property type="term" value="F:nucleic acid binding"/>
    <property type="evidence" value="ECO:0007669"/>
    <property type="project" value="InterPro"/>
</dbReference>
<dbReference type="InterPro" id="IPR036397">
    <property type="entry name" value="RNaseH_sf"/>
</dbReference>
<evidence type="ECO:0000313" key="2">
    <source>
        <dbReference type="EMBL" id="TQE07838.1"/>
    </source>
</evidence>
<protein>
    <recommendedName>
        <fullName evidence="1">RNase H type-1 domain-containing protein</fullName>
    </recommendedName>
</protein>
<evidence type="ECO:0000313" key="3">
    <source>
        <dbReference type="Proteomes" id="UP000315295"/>
    </source>
</evidence>